<dbReference type="InterPro" id="IPR050445">
    <property type="entry name" value="Bact_polysacc_biosynth/exp"/>
</dbReference>
<dbReference type="InterPro" id="IPR027417">
    <property type="entry name" value="P-loop_NTPase"/>
</dbReference>
<dbReference type="Gene3D" id="3.40.50.300">
    <property type="entry name" value="P-loop containing nucleotide triphosphate hydrolases"/>
    <property type="match status" value="1"/>
</dbReference>
<keyword evidence="1" id="KW-0808">Transferase</keyword>
<evidence type="ECO:0000313" key="7">
    <source>
        <dbReference type="EMBL" id="RJF91425.1"/>
    </source>
</evidence>
<dbReference type="AlphaFoldDB" id="A0A418WN49"/>
<dbReference type="CDD" id="cd05387">
    <property type="entry name" value="BY-kinase"/>
    <property type="match status" value="1"/>
</dbReference>
<dbReference type="RefSeq" id="WP_119763542.1">
    <property type="nucleotide sequence ID" value="NZ_QYUM01000003.1"/>
</dbReference>
<dbReference type="InterPro" id="IPR005702">
    <property type="entry name" value="Wzc-like_C"/>
</dbReference>
<evidence type="ECO:0000313" key="8">
    <source>
        <dbReference type="Proteomes" id="UP000286100"/>
    </source>
</evidence>
<protein>
    <submittedName>
        <fullName evidence="7">Capsular biosynthesis protein</fullName>
    </submittedName>
</protein>
<dbReference type="SUPFAM" id="SSF52540">
    <property type="entry name" value="P-loop containing nucleoside triphosphate hydrolases"/>
    <property type="match status" value="1"/>
</dbReference>
<dbReference type="OrthoDB" id="9775724at2"/>
<organism evidence="7 8">
    <name type="scientific">Sphingomonas cavernae</name>
    <dbReference type="NCBI Taxonomy" id="2320861"/>
    <lineage>
        <taxon>Bacteria</taxon>
        <taxon>Pseudomonadati</taxon>
        <taxon>Pseudomonadota</taxon>
        <taxon>Alphaproteobacteria</taxon>
        <taxon>Sphingomonadales</taxon>
        <taxon>Sphingomonadaceae</taxon>
        <taxon>Sphingomonas</taxon>
    </lineage>
</organism>
<keyword evidence="5" id="KW-0829">Tyrosine-protein kinase</keyword>
<name>A0A418WN49_9SPHN</name>
<gene>
    <name evidence="7" type="ORF">D3876_15135</name>
</gene>
<keyword evidence="4" id="KW-0067">ATP-binding</keyword>
<reference evidence="7 8" key="1">
    <citation type="submission" date="2018-09" db="EMBL/GenBank/DDBJ databases">
        <authorList>
            <person name="Zhu H."/>
        </authorList>
    </citation>
    <scope>NUCLEOTIDE SEQUENCE [LARGE SCALE GENOMIC DNA]</scope>
    <source>
        <strain evidence="7 8">K2R01-6</strain>
    </source>
</reference>
<evidence type="ECO:0000256" key="2">
    <source>
        <dbReference type="ARBA" id="ARBA00022741"/>
    </source>
</evidence>
<dbReference type="Pfam" id="PF13614">
    <property type="entry name" value="AAA_31"/>
    <property type="match status" value="1"/>
</dbReference>
<keyword evidence="2" id="KW-0547">Nucleotide-binding</keyword>
<dbReference type="PANTHER" id="PTHR32309:SF31">
    <property type="entry name" value="CAPSULAR EXOPOLYSACCHARIDE FAMILY"/>
    <property type="match status" value="1"/>
</dbReference>
<sequence length="302" mass="31943">MNKHTPLSANGSLLERASQVFDLRKAVADNVVELPTPAVFVQAAPVTPRTETLPLHTPRAFAGRQGSVDRDALKEAGFILPDMPAGLLGEEFRLVKRQLLIDAKANPAPKGRMILVASAKPNEGKTFSAINLALSMAAEKDVEVLLVDADFAKPEILATLGLEDGPGLMDALADPTLDVESCIVRTDVAGLYVLPAGQQTNSDTEQLASVHTAAVLETLLTSNPARIVIVDSPPALAASPASVLALHAGQCVMVVKADRTTEAELRDALGLLHGCETIRLLLNAVSYKADSRSFGTYYGYGD</sequence>
<dbReference type="InterPro" id="IPR025669">
    <property type="entry name" value="AAA_dom"/>
</dbReference>
<comment type="caution">
    <text evidence="7">The sequence shown here is derived from an EMBL/GenBank/DDBJ whole genome shotgun (WGS) entry which is preliminary data.</text>
</comment>
<accession>A0A418WN49</accession>
<proteinExistence type="predicted"/>
<dbReference type="Proteomes" id="UP000286100">
    <property type="component" value="Unassembled WGS sequence"/>
</dbReference>
<keyword evidence="8" id="KW-1185">Reference proteome</keyword>
<feature type="domain" description="AAA" evidence="6">
    <location>
        <begin position="112"/>
        <end position="254"/>
    </location>
</feature>
<evidence type="ECO:0000256" key="5">
    <source>
        <dbReference type="ARBA" id="ARBA00023137"/>
    </source>
</evidence>
<dbReference type="EMBL" id="QYUM01000003">
    <property type="protein sequence ID" value="RJF91425.1"/>
    <property type="molecule type" value="Genomic_DNA"/>
</dbReference>
<keyword evidence="3" id="KW-0418">Kinase</keyword>
<evidence type="ECO:0000256" key="3">
    <source>
        <dbReference type="ARBA" id="ARBA00022777"/>
    </source>
</evidence>
<evidence type="ECO:0000256" key="4">
    <source>
        <dbReference type="ARBA" id="ARBA00022840"/>
    </source>
</evidence>
<evidence type="ECO:0000256" key="1">
    <source>
        <dbReference type="ARBA" id="ARBA00022679"/>
    </source>
</evidence>
<evidence type="ECO:0000259" key="6">
    <source>
        <dbReference type="Pfam" id="PF13614"/>
    </source>
</evidence>
<dbReference type="PANTHER" id="PTHR32309">
    <property type="entry name" value="TYROSINE-PROTEIN KINASE"/>
    <property type="match status" value="1"/>
</dbReference>